<dbReference type="SUPFAM" id="SSF52540">
    <property type="entry name" value="P-loop containing nucleoside triphosphate hydrolases"/>
    <property type="match status" value="1"/>
</dbReference>
<dbReference type="PANTHER" id="PTHR43788">
    <property type="entry name" value="DNA2/NAM7 HELICASE FAMILY MEMBER"/>
    <property type="match status" value="1"/>
</dbReference>
<keyword evidence="10" id="KW-1185">Reference proteome</keyword>
<sequence length="1194" mass="126604">MYESDGGLVVSAGDLTGFLACEHLTRLSREVARGDRPRPTAVDPMSRLVADHGIAHEARHVQRLRDRGLSVVVIAQPGSGRDPAALHRAQAETLAAMQAGADVVHQATFYGSRAAGVTWRGHADFLLKRPDRPGALGSWSYDVADTKLARRIKVPAILQMALYGRLLTGLQGVPPELLTVVTGDQQELVFRYADAEAYARAAEERFLARLDDLALAPPYPNAHCGVCPWRETCTQRWAAEDHLSRVAFLRRDHAGALVAAGIGTLTELAGRGPDDLPDTIGRTSRERIARQATLQHAERVTGVPGYDFLPRVPGRGFELLPPPSSGDVFFDIEGDPFSGDHGLEYLWGVLDRAGEYRSFWGCTAAEEQGGFEQLVDHLTAVLAADPDAHVYHYAPYEPARLKALSARFGSRQAAVDRLLRGGALVDLYAVVRQGLQISKESYSIKKVEDFYRGHTRPVGEAVSDAGASIIAFEQWQQTGEQRLLDEIEDYNRDDCVSTRQLLDWLEGRRAELVAAGVPLGRPVDADPDPSPAAVAAEAAREALVQRLLAGVPEQPADRSAEQQAVWLLAQQLGWHARESRSEWWEHFRIRDLTPAELERETAALGALEAPVLLGVAEGRVHVAHRFPPQETKLAPGQKVEQGPPGADGRTVIAEVVALDGATGELVLSRPVDRAGDHAEGLLPRGPIAARNQQAALLALGTAVADGGLAGPEVPTAAADLLARRPPRLRPGTPLQLAGETAADRTRRLVAALDGGVLAVQGPPGAGKTYAGARAVLDLVAAGRRVAITANSHKVVGNLLDGVLRAAGEAGVPLRAVQKAPAGQRCASPAVLGTDDNATVVDLLDAGEVDVVAGSTWLLTRPDLAARLDVLVVDEAGQLSLADTLAVSRCAANLVLLGDPQQLRQPGRGIHPDGADVSALQHVIGADDVLPADRGVFLDRSWRMAPALCGVVSELSYDGQLRPAPTTAGNRIDLPARWAAPAGIGWVPVVHEGNGSASGEEAAVVVELVADLLGRAWRDPGGDRVVGQGDVLVVTPYNAQVNRIRSAMAAAGLGQVEVGTVDKFQGREAAVSVFSLAASSGAHVPRRLDFLLDRHRLNVALSRAKTVAYLVGSPALLTSPVHTPEQLRLVNGLCRLVEHAIGRHGAAPRVGEGTDVTTVGHEVDTSLVPSPSLPIGSRHGSPTGHGERAQGVGGS</sequence>
<dbReference type="InterPro" id="IPR038720">
    <property type="entry name" value="YprB_RNase_H-like_dom"/>
</dbReference>
<name>A0ABU8EBS8_9ACTN</name>
<dbReference type="InterPro" id="IPR025567">
    <property type="entry name" value="DUF4332"/>
</dbReference>
<evidence type="ECO:0000259" key="8">
    <source>
        <dbReference type="Pfam" id="PF14229"/>
    </source>
</evidence>
<dbReference type="PANTHER" id="PTHR43788:SF8">
    <property type="entry name" value="DNA-BINDING PROTEIN SMUBP-2"/>
    <property type="match status" value="1"/>
</dbReference>
<evidence type="ECO:0000256" key="3">
    <source>
        <dbReference type="ARBA" id="ARBA00022806"/>
    </source>
</evidence>
<evidence type="ECO:0000256" key="2">
    <source>
        <dbReference type="ARBA" id="ARBA00022801"/>
    </source>
</evidence>
<evidence type="ECO:0000259" key="6">
    <source>
        <dbReference type="Pfam" id="PF13087"/>
    </source>
</evidence>
<dbReference type="NCBIfam" id="TIGR03491">
    <property type="entry name" value="TM0106 family RecB-like putative nuclease"/>
    <property type="match status" value="1"/>
</dbReference>
<comment type="caution">
    <text evidence="9">The sequence shown here is derived from an EMBL/GenBank/DDBJ whole genome shotgun (WGS) entry which is preliminary data.</text>
</comment>
<dbReference type="InterPro" id="IPR041679">
    <property type="entry name" value="DNA2/NAM7-like_C"/>
</dbReference>
<feature type="domain" description="DUF4332" evidence="8">
    <location>
        <begin position="235"/>
        <end position="300"/>
    </location>
</feature>
<dbReference type="Pfam" id="PF13087">
    <property type="entry name" value="AAA_12"/>
    <property type="match status" value="1"/>
</dbReference>
<dbReference type="InterPro" id="IPR047187">
    <property type="entry name" value="SF1_C_Upf1"/>
</dbReference>
<evidence type="ECO:0000259" key="7">
    <source>
        <dbReference type="Pfam" id="PF13482"/>
    </source>
</evidence>
<feature type="domain" description="DNA2/NAM7 helicase-like C-terminal" evidence="6">
    <location>
        <begin position="931"/>
        <end position="1112"/>
    </location>
</feature>
<dbReference type="RefSeq" id="WP_336392940.1">
    <property type="nucleotide sequence ID" value="NZ_JBAPLV010000036.1"/>
</dbReference>
<dbReference type="CDD" id="cd17934">
    <property type="entry name" value="DEXXQc_Upf1-like"/>
    <property type="match status" value="1"/>
</dbReference>
<reference evidence="9 10" key="1">
    <citation type="submission" date="2024-03" db="EMBL/GenBank/DDBJ databases">
        <title>Draft genome sequence of Klenkia terrae.</title>
        <authorList>
            <person name="Duangmal K."/>
            <person name="Chantavorakit T."/>
        </authorList>
    </citation>
    <scope>NUCLEOTIDE SEQUENCE [LARGE SCALE GENOMIC DNA]</scope>
    <source>
        <strain evidence="9 10">JCM 17786</strain>
    </source>
</reference>
<dbReference type="CDD" id="cd18808">
    <property type="entry name" value="SF1_C_Upf1"/>
    <property type="match status" value="1"/>
</dbReference>
<evidence type="ECO:0000313" key="9">
    <source>
        <dbReference type="EMBL" id="MEI4281092.1"/>
    </source>
</evidence>
<dbReference type="Pfam" id="PF13482">
    <property type="entry name" value="RNase_H_2"/>
    <property type="match status" value="1"/>
</dbReference>
<dbReference type="Pfam" id="PF14229">
    <property type="entry name" value="DUF4332"/>
    <property type="match status" value="1"/>
</dbReference>
<keyword evidence="2" id="KW-0378">Hydrolase</keyword>
<evidence type="ECO:0000313" key="10">
    <source>
        <dbReference type="Proteomes" id="UP001373496"/>
    </source>
</evidence>
<organism evidence="9 10">
    <name type="scientific">Klenkia terrae</name>
    <dbReference type="NCBI Taxonomy" id="1052259"/>
    <lineage>
        <taxon>Bacteria</taxon>
        <taxon>Bacillati</taxon>
        <taxon>Actinomycetota</taxon>
        <taxon>Actinomycetes</taxon>
        <taxon>Geodermatophilales</taxon>
        <taxon>Geodermatophilaceae</taxon>
        <taxon>Klenkia</taxon>
    </lineage>
</organism>
<dbReference type="Gene3D" id="3.40.50.300">
    <property type="entry name" value="P-loop containing nucleotide triphosphate hydrolases"/>
    <property type="match status" value="2"/>
</dbReference>
<dbReference type="InterPro" id="IPR050534">
    <property type="entry name" value="Coronavir_polyprotein_1ab"/>
</dbReference>
<evidence type="ECO:0000256" key="1">
    <source>
        <dbReference type="ARBA" id="ARBA00022741"/>
    </source>
</evidence>
<dbReference type="Proteomes" id="UP001373496">
    <property type="component" value="Unassembled WGS sequence"/>
</dbReference>
<keyword evidence="3" id="KW-0347">Helicase</keyword>
<gene>
    <name evidence="9" type="ORF">UXQ13_21655</name>
</gene>
<feature type="region of interest" description="Disordered" evidence="5">
    <location>
        <begin position="1163"/>
        <end position="1194"/>
    </location>
</feature>
<dbReference type="InterPro" id="IPR019993">
    <property type="entry name" value="RecB_nuclease_TM0106_put"/>
</dbReference>
<proteinExistence type="predicted"/>
<evidence type="ECO:0000256" key="4">
    <source>
        <dbReference type="ARBA" id="ARBA00022840"/>
    </source>
</evidence>
<dbReference type="Pfam" id="PF13604">
    <property type="entry name" value="AAA_30"/>
    <property type="match status" value="1"/>
</dbReference>
<dbReference type="InterPro" id="IPR027417">
    <property type="entry name" value="P-loop_NTPase"/>
</dbReference>
<accession>A0ABU8EBS8</accession>
<evidence type="ECO:0000256" key="5">
    <source>
        <dbReference type="SAM" id="MobiDB-lite"/>
    </source>
</evidence>
<feature type="domain" description="YprB ribonuclease H-like" evidence="7">
    <location>
        <begin position="328"/>
        <end position="505"/>
    </location>
</feature>
<keyword evidence="4" id="KW-0067">ATP-binding</keyword>
<keyword evidence="1" id="KW-0547">Nucleotide-binding</keyword>
<dbReference type="EMBL" id="JBAPLV010000036">
    <property type="protein sequence ID" value="MEI4281092.1"/>
    <property type="molecule type" value="Genomic_DNA"/>
</dbReference>
<protein>
    <submittedName>
        <fullName evidence="9">TM0106 family RecB-like putative nuclease</fullName>
    </submittedName>
</protein>